<dbReference type="EMBL" id="DVOB01000151">
    <property type="protein sequence ID" value="HIU96434.1"/>
    <property type="molecule type" value="Genomic_DNA"/>
</dbReference>
<reference evidence="5" key="1">
    <citation type="submission" date="2020-10" db="EMBL/GenBank/DDBJ databases">
        <authorList>
            <person name="Gilroy R."/>
        </authorList>
    </citation>
    <scope>NUCLEOTIDE SEQUENCE</scope>
    <source>
        <strain evidence="5">ChiSjej4B22-8349</strain>
    </source>
</reference>
<evidence type="ECO:0000313" key="6">
    <source>
        <dbReference type="Proteomes" id="UP000824130"/>
    </source>
</evidence>
<dbReference type="InterPro" id="IPR013096">
    <property type="entry name" value="Cupin_2"/>
</dbReference>
<dbReference type="CDD" id="cd02208">
    <property type="entry name" value="cupin_RmlC-like"/>
    <property type="match status" value="1"/>
</dbReference>
<accession>A0A9D1N777</accession>
<keyword evidence="1" id="KW-0805">Transcription regulation</keyword>
<protein>
    <submittedName>
        <fullName evidence="5">Helix-turn-helix transcriptional regulator</fullName>
    </submittedName>
</protein>
<sequence length="316" mass="37287">MKITEENINYIDGLPCEAKLYEITRTHPHSHPTDLELIYCLRGNVSLVAGHQHTVIGAGEIFSVDCRDIHYLYSHEENVTLLFHLDLTNLHIDRELLENAFFACESSHCRPYQQKALDNVKDIVLSLSYQLFKGDIPQARRKQMSAASDELIDVLMRYFNWFSYENFDEHLNMEQYDRFYRILSYCCENYPHKITISQLAEMEHINKTYVSQFIRKTVFESFSAMVRYVRCYEAERLLLNTSLPVSEISYACGFSDPKYFYSAFKQFWHCTPTEHRQKYARYMEQEPHAVCLLADESLQLTEDAITAWHLEKTFRG</sequence>
<dbReference type="SMART" id="SM00342">
    <property type="entry name" value="HTH_ARAC"/>
    <property type="match status" value="1"/>
</dbReference>
<proteinExistence type="predicted"/>
<organism evidence="5 6">
    <name type="scientific">Candidatus Allocopromorpha excrementipullorum</name>
    <dbReference type="NCBI Taxonomy" id="2840743"/>
    <lineage>
        <taxon>Bacteria</taxon>
        <taxon>Bacillati</taxon>
        <taxon>Bacillota</taxon>
        <taxon>Clostridia</taxon>
        <taxon>Eubacteriales</taxon>
        <taxon>Eubacteriaceae</taxon>
        <taxon>Eubacteriaceae incertae sedis</taxon>
        <taxon>Candidatus Allocopromorpha</taxon>
    </lineage>
</organism>
<dbReference type="Proteomes" id="UP000824130">
    <property type="component" value="Unassembled WGS sequence"/>
</dbReference>
<feature type="domain" description="HTH araC/xylS-type" evidence="4">
    <location>
        <begin position="180"/>
        <end position="278"/>
    </location>
</feature>
<keyword evidence="3" id="KW-0804">Transcription</keyword>
<dbReference type="GO" id="GO:0003700">
    <property type="term" value="F:DNA-binding transcription factor activity"/>
    <property type="evidence" value="ECO:0007669"/>
    <property type="project" value="InterPro"/>
</dbReference>
<evidence type="ECO:0000313" key="5">
    <source>
        <dbReference type="EMBL" id="HIU96434.1"/>
    </source>
</evidence>
<evidence type="ECO:0000256" key="1">
    <source>
        <dbReference type="ARBA" id="ARBA00023015"/>
    </source>
</evidence>
<dbReference type="InterPro" id="IPR011051">
    <property type="entry name" value="RmlC_Cupin_sf"/>
</dbReference>
<gene>
    <name evidence="5" type="ORF">IAD25_07005</name>
</gene>
<keyword evidence="2" id="KW-0238">DNA-binding</keyword>
<dbReference type="PROSITE" id="PS01124">
    <property type="entry name" value="HTH_ARAC_FAMILY_2"/>
    <property type="match status" value="1"/>
</dbReference>
<reference evidence="5" key="2">
    <citation type="journal article" date="2021" name="PeerJ">
        <title>Extensive microbial diversity within the chicken gut microbiome revealed by metagenomics and culture.</title>
        <authorList>
            <person name="Gilroy R."/>
            <person name="Ravi A."/>
            <person name="Getino M."/>
            <person name="Pursley I."/>
            <person name="Horton D.L."/>
            <person name="Alikhan N.F."/>
            <person name="Baker D."/>
            <person name="Gharbi K."/>
            <person name="Hall N."/>
            <person name="Watson M."/>
            <person name="Adriaenssens E.M."/>
            <person name="Foster-Nyarko E."/>
            <person name="Jarju S."/>
            <person name="Secka A."/>
            <person name="Antonio M."/>
            <person name="Oren A."/>
            <person name="Chaudhuri R.R."/>
            <person name="La Ragione R."/>
            <person name="Hildebrand F."/>
            <person name="Pallen M.J."/>
        </authorList>
    </citation>
    <scope>NUCLEOTIDE SEQUENCE</scope>
    <source>
        <strain evidence="5">ChiSjej4B22-8349</strain>
    </source>
</reference>
<comment type="caution">
    <text evidence="5">The sequence shown here is derived from an EMBL/GenBank/DDBJ whole genome shotgun (WGS) entry which is preliminary data.</text>
</comment>
<evidence type="ECO:0000256" key="2">
    <source>
        <dbReference type="ARBA" id="ARBA00023125"/>
    </source>
</evidence>
<dbReference type="PANTHER" id="PTHR43280:SF34">
    <property type="entry name" value="ARAC-FAMILY TRANSCRIPTIONAL REGULATOR"/>
    <property type="match status" value="1"/>
</dbReference>
<dbReference type="SUPFAM" id="SSF46689">
    <property type="entry name" value="Homeodomain-like"/>
    <property type="match status" value="1"/>
</dbReference>
<dbReference type="GO" id="GO:0043565">
    <property type="term" value="F:sequence-specific DNA binding"/>
    <property type="evidence" value="ECO:0007669"/>
    <property type="project" value="InterPro"/>
</dbReference>
<dbReference type="PANTHER" id="PTHR43280">
    <property type="entry name" value="ARAC-FAMILY TRANSCRIPTIONAL REGULATOR"/>
    <property type="match status" value="1"/>
</dbReference>
<dbReference type="Pfam" id="PF07883">
    <property type="entry name" value="Cupin_2"/>
    <property type="match status" value="1"/>
</dbReference>
<dbReference type="InterPro" id="IPR018060">
    <property type="entry name" value="HTH_AraC"/>
</dbReference>
<dbReference type="InterPro" id="IPR014710">
    <property type="entry name" value="RmlC-like_jellyroll"/>
</dbReference>
<evidence type="ECO:0000256" key="3">
    <source>
        <dbReference type="ARBA" id="ARBA00023163"/>
    </source>
</evidence>
<dbReference type="AlphaFoldDB" id="A0A9D1N777"/>
<dbReference type="Gene3D" id="1.10.10.60">
    <property type="entry name" value="Homeodomain-like"/>
    <property type="match status" value="2"/>
</dbReference>
<dbReference type="SUPFAM" id="SSF51182">
    <property type="entry name" value="RmlC-like cupins"/>
    <property type="match status" value="1"/>
</dbReference>
<dbReference type="Gene3D" id="2.60.120.10">
    <property type="entry name" value="Jelly Rolls"/>
    <property type="match status" value="1"/>
</dbReference>
<evidence type="ECO:0000259" key="4">
    <source>
        <dbReference type="PROSITE" id="PS01124"/>
    </source>
</evidence>
<dbReference type="Pfam" id="PF12833">
    <property type="entry name" value="HTH_18"/>
    <property type="match status" value="1"/>
</dbReference>
<name>A0A9D1N777_9FIRM</name>
<dbReference type="InterPro" id="IPR009057">
    <property type="entry name" value="Homeodomain-like_sf"/>
</dbReference>